<dbReference type="AlphaFoldDB" id="A0A0E9PV89"/>
<protein>
    <submittedName>
        <fullName evidence="1">Uncharacterized protein</fullName>
    </submittedName>
</protein>
<reference evidence="1" key="1">
    <citation type="submission" date="2014-11" db="EMBL/GenBank/DDBJ databases">
        <authorList>
            <person name="Amaro Gonzalez C."/>
        </authorList>
    </citation>
    <scope>NUCLEOTIDE SEQUENCE</scope>
</reference>
<organism evidence="1">
    <name type="scientific">Anguilla anguilla</name>
    <name type="common">European freshwater eel</name>
    <name type="synonym">Muraena anguilla</name>
    <dbReference type="NCBI Taxonomy" id="7936"/>
    <lineage>
        <taxon>Eukaryota</taxon>
        <taxon>Metazoa</taxon>
        <taxon>Chordata</taxon>
        <taxon>Craniata</taxon>
        <taxon>Vertebrata</taxon>
        <taxon>Euteleostomi</taxon>
        <taxon>Actinopterygii</taxon>
        <taxon>Neopterygii</taxon>
        <taxon>Teleostei</taxon>
        <taxon>Anguilliformes</taxon>
        <taxon>Anguillidae</taxon>
        <taxon>Anguilla</taxon>
    </lineage>
</organism>
<name>A0A0E9PV89_ANGAN</name>
<reference evidence="1" key="2">
    <citation type="journal article" date="2015" name="Fish Shellfish Immunol.">
        <title>Early steps in the European eel (Anguilla anguilla)-Vibrio vulnificus interaction in the gills: Role of the RtxA13 toxin.</title>
        <authorList>
            <person name="Callol A."/>
            <person name="Pajuelo D."/>
            <person name="Ebbesson L."/>
            <person name="Teles M."/>
            <person name="MacKenzie S."/>
            <person name="Amaro C."/>
        </authorList>
    </citation>
    <scope>NUCLEOTIDE SEQUENCE</scope>
</reference>
<evidence type="ECO:0000313" key="1">
    <source>
        <dbReference type="EMBL" id="JAH08005.1"/>
    </source>
</evidence>
<proteinExistence type="predicted"/>
<dbReference type="EMBL" id="GBXM01100572">
    <property type="protein sequence ID" value="JAH08005.1"/>
    <property type="molecule type" value="Transcribed_RNA"/>
</dbReference>
<accession>A0A0E9PV89</accession>
<sequence>MDMQVLLLDLCGTARHGKGAELTLITFMLAPPTHKNSITSC</sequence>